<keyword evidence="1" id="KW-0732">Signal</keyword>
<organism evidence="2 3">
    <name type="scientific">Cricetulus griseus</name>
    <name type="common">Chinese hamster</name>
    <name type="synonym">Cricetulus barabensis griseus</name>
    <dbReference type="NCBI Taxonomy" id="10029"/>
    <lineage>
        <taxon>Eukaryota</taxon>
        <taxon>Metazoa</taxon>
        <taxon>Chordata</taxon>
        <taxon>Craniata</taxon>
        <taxon>Vertebrata</taxon>
        <taxon>Euteleostomi</taxon>
        <taxon>Mammalia</taxon>
        <taxon>Eutheria</taxon>
        <taxon>Euarchontoglires</taxon>
        <taxon>Glires</taxon>
        <taxon>Rodentia</taxon>
        <taxon>Myomorpha</taxon>
        <taxon>Muroidea</taxon>
        <taxon>Cricetidae</taxon>
        <taxon>Cricetinae</taxon>
        <taxon>Cricetulus</taxon>
    </lineage>
</organism>
<proteinExistence type="predicted"/>
<evidence type="ECO:0000313" key="3">
    <source>
        <dbReference type="Proteomes" id="UP000030759"/>
    </source>
</evidence>
<evidence type="ECO:0000256" key="1">
    <source>
        <dbReference type="SAM" id="SignalP"/>
    </source>
</evidence>
<dbReference type="EMBL" id="KE666452">
    <property type="protein sequence ID" value="ERE88012.1"/>
    <property type="molecule type" value="Genomic_DNA"/>
</dbReference>
<feature type="chain" id="PRO_5001600862" evidence="1">
    <location>
        <begin position="25"/>
        <end position="67"/>
    </location>
</feature>
<reference evidence="3" key="1">
    <citation type="journal article" date="2013" name="Nat. Biotechnol.">
        <title>Chinese hamster genome sequenced from sorted chromosomes.</title>
        <authorList>
            <person name="Brinkrolf K."/>
            <person name="Rupp O."/>
            <person name="Laux H."/>
            <person name="Kollin F."/>
            <person name="Ernst W."/>
            <person name="Linke B."/>
            <person name="Kofler R."/>
            <person name="Romand S."/>
            <person name="Hesse F."/>
            <person name="Budach W.E."/>
            <person name="Galosy S."/>
            <person name="Muller D."/>
            <person name="Noll T."/>
            <person name="Wienberg J."/>
            <person name="Jostock T."/>
            <person name="Leonard M."/>
            <person name="Grillari J."/>
            <person name="Tauch A."/>
            <person name="Goesmann A."/>
            <person name="Helk B."/>
            <person name="Mott J.E."/>
            <person name="Puhler A."/>
            <person name="Borth N."/>
        </authorList>
    </citation>
    <scope>NUCLEOTIDE SEQUENCE [LARGE SCALE GENOMIC DNA]</scope>
    <source>
        <strain evidence="3">17A/GY</strain>
    </source>
</reference>
<feature type="signal peptide" evidence="1">
    <location>
        <begin position="1"/>
        <end position="24"/>
    </location>
</feature>
<name>A0A061II09_CRIGR</name>
<dbReference type="Proteomes" id="UP000030759">
    <property type="component" value="Unassembled WGS sequence"/>
</dbReference>
<sequence length="67" mass="7459">MLQSFPAHAITILWLDLGPTGTTQDESSEGQWFSTFLMLRPINTVPNVVVTPTIKYYVTVINCSVNT</sequence>
<accession>A0A061II09</accession>
<gene>
    <name evidence="2" type="ORF">H671_1g3370</name>
</gene>
<protein>
    <submittedName>
        <fullName evidence="2">Uncharacterized protein</fullName>
    </submittedName>
</protein>
<evidence type="ECO:0000313" key="2">
    <source>
        <dbReference type="EMBL" id="ERE88012.1"/>
    </source>
</evidence>
<dbReference type="AlphaFoldDB" id="A0A061II09"/>